<proteinExistence type="predicted"/>
<keyword evidence="3" id="KW-1185">Reference proteome</keyword>
<evidence type="ECO:0000313" key="2">
    <source>
        <dbReference type="EMBL" id="RDW14049.1"/>
    </source>
</evidence>
<evidence type="ECO:0000256" key="1">
    <source>
        <dbReference type="SAM" id="MobiDB-lite"/>
    </source>
</evidence>
<protein>
    <submittedName>
        <fullName evidence="2">Uncharacterized protein</fullName>
    </submittedName>
</protein>
<sequence>MTSRLSDPLDLLRRIPVPEPDPARMQATITAARARFADPPPAPPPAPRRLGWRIWLAPAAGRLRRRC</sequence>
<evidence type="ECO:0000313" key="3">
    <source>
        <dbReference type="Proteomes" id="UP000256679"/>
    </source>
</evidence>
<name>A0A3D8PFQ0_9RHOB</name>
<comment type="caution">
    <text evidence="2">The sequence shown here is derived from an EMBL/GenBank/DDBJ whole genome shotgun (WGS) entry which is preliminary data.</text>
</comment>
<reference evidence="2 3" key="1">
    <citation type="submission" date="2018-05" db="EMBL/GenBank/DDBJ databases">
        <title>Whole genome sequencing of Paracoccus thiocyanatus SST.</title>
        <authorList>
            <person name="Ghosh W."/>
            <person name="Rameez M.J."/>
            <person name="Roy C."/>
        </authorList>
    </citation>
    <scope>NUCLEOTIDE SEQUENCE [LARGE SCALE GENOMIC DNA]</scope>
    <source>
        <strain evidence="2 3">SST</strain>
    </source>
</reference>
<organism evidence="2 3">
    <name type="scientific">Paracoccus thiocyanatus</name>
    <dbReference type="NCBI Taxonomy" id="34006"/>
    <lineage>
        <taxon>Bacteria</taxon>
        <taxon>Pseudomonadati</taxon>
        <taxon>Pseudomonadota</taxon>
        <taxon>Alphaproteobacteria</taxon>
        <taxon>Rhodobacterales</taxon>
        <taxon>Paracoccaceae</taxon>
        <taxon>Paracoccus</taxon>
    </lineage>
</organism>
<dbReference type="Proteomes" id="UP000256679">
    <property type="component" value="Unassembled WGS sequence"/>
</dbReference>
<dbReference type="AlphaFoldDB" id="A0A3D8PFQ0"/>
<feature type="region of interest" description="Disordered" evidence="1">
    <location>
        <begin position="1"/>
        <end position="21"/>
    </location>
</feature>
<accession>A0A3D8PFQ0</accession>
<dbReference type="EMBL" id="QFCQ01000015">
    <property type="protein sequence ID" value="RDW14049.1"/>
    <property type="molecule type" value="Genomic_DNA"/>
</dbReference>
<gene>
    <name evidence="2" type="ORF">DIE28_04700</name>
</gene>